<evidence type="ECO:0000313" key="1">
    <source>
        <dbReference type="EMBL" id="SBT15146.1"/>
    </source>
</evidence>
<name>A0A1C3JIX9_9VIBR</name>
<organism evidence="1 2">
    <name type="scientific">Vibrio celticus</name>
    <dbReference type="NCBI Taxonomy" id="446372"/>
    <lineage>
        <taxon>Bacteria</taxon>
        <taxon>Pseudomonadati</taxon>
        <taxon>Pseudomonadota</taxon>
        <taxon>Gammaproteobacteria</taxon>
        <taxon>Vibrionales</taxon>
        <taxon>Vibrionaceae</taxon>
        <taxon>Vibrio</taxon>
    </lineage>
</organism>
<evidence type="ECO:0000313" key="2">
    <source>
        <dbReference type="Proteomes" id="UP000092819"/>
    </source>
</evidence>
<reference evidence="2" key="1">
    <citation type="submission" date="2016-06" db="EMBL/GenBank/DDBJ databases">
        <authorList>
            <person name="Rodrigo-Torres L."/>
            <person name="Arahal D.R."/>
        </authorList>
    </citation>
    <scope>NUCLEOTIDE SEQUENCE [LARGE SCALE GENOMIC DNA]</scope>
    <source>
        <strain evidence="2">CECT 7224</strain>
    </source>
</reference>
<proteinExistence type="predicted"/>
<keyword evidence="2" id="KW-1185">Reference proteome</keyword>
<accession>A0A1C3JIX9</accession>
<sequence length="416" mass="47561">MEFRNSLVLEANARIKLLEFMVSAIIGSDSTHVYFGVRIDVRKQILEISTHLSVNSSIYATYRWTIVQSTFQENRYLELPAKGLVSILNKVGVKEPVWLGLPNENEIYIAAYEEAHPSQISLFEPITYTPKITNKAATRYSIQVIDHRKLYEYDFIFNGDECSFQVDAVTLCKELKLVEQLAKESSDITSNDYELILETKITESLNYIRLYSRKSYWSATQDIDVKYNTQKGKCNSIVARLKLRDLSKLTGLLSQVSGSVRVDICRSHLSLSRGQWQCAFRQTQPHWDGSNFTEQLCSLADDYFYPFSTYDLASTLKKLNVANDVKKARLHIKQCFESELTTLSLTQDHVHSSINYPMPIPPNTLTTPISLSLWSLVSVLDSSDGKLLWGIDTDKNRIIFTNDARRKHVVLLLKAE</sequence>
<protein>
    <submittedName>
        <fullName evidence="1">Uncharacterized protein</fullName>
    </submittedName>
</protein>
<gene>
    <name evidence="1" type="ORF">VCE7224_03933</name>
</gene>
<dbReference type="EMBL" id="FLQZ01000108">
    <property type="protein sequence ID" value="SBT15146.1"/>
    <property type="molecule type" value="Genomic_DNA"/>
</dbReference>
<dbReference type="RefSeq" id="WP_065677445.1">
    <property type="nucleotide sequence ID" value="NZ_FLQZ01000108.1"/>
</dbReference>
<dbReference type="AlphaFoldDB" id="A0A1C3JIX9"/>
<dbReference type="Proteomes" id="UP000092819">
    <property type="component" value="Unassembled WGS sequence"/>
</dbReference>